<dbReference type="Proteomes" id="UP000637383">
    <property type="component" value="Unassembled WGS sequence"/>
</dbReference>
<gene>
    <name evidence="1" type="ORF">H6H03_24005</name>
</gene>
<sequence length="235" mass="26599">MVLTLSSLMIAKLPNRDLDTLTCKRVTPESGGCEIQRISWRGLETASIPLNELRGAEVRRRVNVDSKGKKQTTALLVLYTDNDYFPLTYNNTLLEKERIAEQVNQFLRNSQDTSLIETVEEVHIGKWIISSIIGIFGLVAILSDEVTWIFNKATGEVQSIKRGIRGIRANNYAINQISGIQFEQRQRKNKEGKLITDYRLNLVLYSGSCLPVSDFTNNINTLEVFASSIKQFLNL</sequence>
<evidence type="ECO:0000313" key="1">
    <source>
        <dbReference type="EMBL" id="MBD2736915.1"/>
    </source>
</evidence>
<reference evidence="1 2" key="1">
    <citation type="journal article" date="2020" name="ISME J.">
        <title>Comparative genomics reveals insights into cyanobacterial evolution and habitat adaptation.</title>
        <authorList>
            <person name="Chen M.Y."/>
            <person name="Teng W.K."/>
            <person name="Zhao L."/>
            <person name="Hu C.X."/>
            <person name="Zhou Y.K."/>
            <person name="Han B.P."/>
            <person name="Song L.R."/>
            <person name="Shu W.S."/>
        </authorList>
    </citation>
    <scope>NUCLEOTIDE SEQUENCE [LARGE SCALE GENOMIC DNA]</scope>
    <source>
        <strain evidence="1 2">FACHB-159</strain>
    </source>
</reference>
<protein>
    <submittedName>
        <fullName evidence="1">Uncharacterized protein</fullName>
    </submittedName>
</protein>
<proteinExistence type="predicted"/>
<dbReference type="RefSeq" id="WP_190957515.1">
    <property type="nucleotide sequence ID" value="NZ_JACJTU010000025.1"/>
</dbReference>
<dbReference type="EMBL" id="JACJTU010000025">
    <property type="protein sequence ID" value="MBD2736915.1"/>
    <property type="molecule type" value="Genomic_DNA"/>
</dbReference>
<accession>A0ABR8KD13</accession>
<organism evidence="1 2">
    <name type="scientific">Nostoc paludosum FACHB-159</name>
    <dbReference type="NCBI Taxonomy" id="2692908"/>
    <lineage>
        <taxon>Bacteria</taxon>
        <taxon>Bacillati</taxon>
        <taxon>Cyanobacteriota</taxon>
        <taxon>Cyanophyceae</taxon>
        <taxon>Nostocales</taxon>
        <taxon>Nostocaceae</taxon>
        <taxon>Nostoc</taxon>
    </lineage>
</organism>
<comment type="caution">
    <text evidence="1">The sequence shown here is derived from an EMBL/GenBank/DDBJ whole genome shotgun (WGS) entry which is preliminary data.</text>
</comment>
<name>A0ABR8KD13_9NOSO</name>
<keyword evidence="2" id="KW-1185">Reference proteome</keyword>
<evidence type="ECO:0000313" key="2">
    <source>
        <dbReference type="Proteomes" id="UP000637383"/>
    </source>
</evidence>